<dbReference type="EMBL" id="JABANM010024248">
    <property type="protein sequence ID" value="KAF4716542.1"/>
    <property type="molecule type" value="Genomic_DNA"/>
</dbReference>
<dbReference type="GO" id="GO:0005634">
    <property type="term" value="C:nucleus"/>
    <property type="evidence" value="ECO:0007669"/>
    <property type="project" value="UniProtKB-SubCell"/>
</dbReference>
<dbReference type="GO" id="GO:0046403">
    <property type="term" value="F:polynucleotide 3'-phosphatase activity"/>
    <property type="evidence" value="ECO:0007669"/>
    <property type="project" value="TreeGrafter"/>
</dbReference>
<dbReference type="AlphaFoldDB" id="A0A7J6QQI7"/>
<evidence type="ECO:0000313" key="11">
    <source>
        <dbReference type="Proteomes" id="UP000574390"/>
    </source>
</evidence>
<evidence type="ECO:0000259" key="7">
    <source>
        <dbReference type="PROSITE" id="PS50064"/>
    </source>
</evidence>
<keyword evidence="2" id="KW-0479">Metal-binding</keyword>
<accession>A0A7J6QQI7</accession>
<evidence type="ECO:0000313" key="8">
    <source>
        <dbReference type="EMBL" id="KAF4709856.1"/>
    </source>
</evidence>
<dbReference type="Proteomes" id="UP000553632">
    <property type="component" value="Unassembled WGS sequence"/>
</dbReference>
<gene>
    <name evidence="8" type="primary">PME-1_5</name>
    <name evidence="9" type="synonym">PME-1_6</name>
    <name evidence="9" type="ORF">FOZ62_029153</name>
    <name evidence="8" type="ORF">FOZ63_033774</name>
</gene>
<evidence type="ECO:0000256" key="5">
    <source>
        <dbReference type="ARBA" id="ARBA00023242"/>
    </source>
</evidence>
<dbReference type="PROSITE" id="PS52007">
    <property type="entry name" value="PADR1"/>
    <property type="match status" value="1"/>
</dbReference>
<proteinExistence type="predicted"/>
<organism evidence="8 10">
    <name type="scientific">Perkinsus olseni</name>
    <name type="common">Perkinsus atlanticus</name>
    <dbReference type="NCBI Taxonomy" id="32597"/>
    <lineage>
        <taxon>Eukaryota</taxon>
        <taxon>Sar</taxon>
        <taxon>Alveolata</taxon>
        <taxon>Perkinsozoa</taxon>
        <taxon>Perkinsea</taxon>
        <taxon>Perkinsida</taxon>
        <taxon>Perkinsidae</taxon>
        <taxon>Perkinsus</taxon>
    </lineage>
</organism>
<dbReference type="GO" id="GO:0006281">
    <property type="term" value="P:DNA repair"/>
    <property type="evidence" value="ECO:0007669"/>
    <property type="project" value="TreeGrafter"/>
</dbReference>
<dbReference type="Proteomes" id="UP000574390">
    <property type="component" value="Unassembled WGS sequence"/>
</dbReference>
<keyword evidence="3" id="KW-0863">Zinc-finger</keyword>
<comment type="subcellular location">
    <subcellularLocation>
        <location evidence="1">Nucleus</location>
    </subcellularLocation>
</comment>
<keyword evidence="10" id="KW-1185">Reference proteome</keyword>
<sequence length="352" mass="38880">MPYYDQNVDFVAEYAKTGRSNCRACHTGIPEKALRLGRMVQSPYFDGKVPSWYHAKCFWRGRSLPGSVSDIYGFSSLRFTDQEEIEAHLTGAPSGGRSSSSSSSSSSAAAGLRVEFAKSNRSECRGCYKHIDRGEVRLGIDGMKEITPGFNIEATDWHHVQCFLKRGDYSAMRLFSADQLRGIDGLDAGDREALQAAIDGRNGVPKTSRGAKRQGTPKAKAKKKSRSSVAATPGREPDEFAPSGVSKARVREQSDRLFTVMTLLECLTRSDLLEELQANGYWMKKGGEDDLRQIVADCVLFGIPDRCPTCGSGRFRLHGETYECSGWVSGYTKCTETSRTPGRSLWRFTDDA</sequence>
<dbReference type="SMART" id="SM01336">
    <property type="entry name" value="zf-PARP"/>
    <property type="match status" value="2"/>
</dbReference>
<dbReference type="GO" id="GO:0046404">
    <property type="term" value="F:ATP-dependent polydeoxyribonucleotide 5'-hydroxyl-kinase activity"/>
    <property type="evidence" value="ECO:0007669"/>
    <property type="project" value="TreeGrafter"/>
</dbReference>
<dbReference type="PROSITE" id="PS50064">
    <property type="entry name" value="ZF_PARP_2"/>
    <property type="match status" value="2"/>
</dbReference>
<evidence type="ECO:0000256" key="6">
    <source>
        <dbReference type="SAM" id="MobiDB-lite"/>
    </source>
</evidence>
<feature type="non-terminal residue" evidence="8">
    <location>
        <position position="1"/>
    </location>
</feature>
<dbReference type="InterPro" id="IPR012982">
    <property type="entry name" value="PARP1-like_PADR1_Zn_ribbon"/>
</dbReference>
<dbReference type="SUPFAM" id="SSF57716">
    <property type="entry name" value="Glucocorticoid receptor-like (DNA-binding domain)"/>
    <property type="match status" value="2"/>
</dbReference>
<dbReference type="EMBL" id="JABANO010031679">
    <property type="protein sequence ID" value="KAF4709856.1"/>
    <property type="molecule type" value="Genomic_DNA"/>
</dbReference>
<feature type="domain" description="PARP-type" evidence="7">
    <location>
        <begin position="112"/>
        <end position="202"/>
    </location>
</feature>
<protein>
    <submittedName>
        <fullName evidence="8">Poly ADP-ribose polymerase</fullName>
    </submittedName>
</protein>
<dbReference type="GO" id="GO:0003690">
    <property type="term" value="F:double-stranded DNA binding"/>
    <property type="evidence" value="ECO:0007669"/>
    <property type="project" value="TreeGrafter"/>
</dbReference>
<keyword evidence="5" id="KW-0539">Nucleus</keyword>
<evidence type="ECO:0000313" key="9">
    <source>
        <dbReference type="EMBL" id="KAF4716542.1"/>
    </source>
</evidence>
<dbReference type="Pfam" id="PF08063">
    <property type="entry name" value="Zn_ribbon_PADR1"/>
    <property type="match status" value="1"/>
</dbReference>
<evidence type="ECO:0000256" key="4">
    <source>
        <dbReference type="ARBA" id="ARBA00022833"/>
    </source>
</evidence>
<dbReference type="InterPro" id="IPR001510">
    <property type="entry name" value="Znf_PARP"/>
</dbReference>
<dbReference type="Pfam" id="PF00645">
    <property type="entry name" value="zf-PARP"/>
    <property type="match status" value="2"/>
</dbReference>
<name>A0A7J6QQI7_PEROL</name>
<reference evidence="10 11" key="1">
    <citation type="submission" date="2020-04" db="EMBL/GenBank/DDBJ databases">
        <title>Perkinsus olseni comparative genomics.</title>
        <authorList>
            <person name="Bogema D.R."/>
        </authorList>
    </citation>
    <scope>NUCLEOTIDE SEQUENCE [LARGE SCALE GENOMIC DNA]</scope>
    <source>
        <strain evidence="9">ATCC PRA-205</strain>
        <strain evidence="8 10">ATCC PRA-207</strain>
    </source>
</reference>
<evidence type="ECO:0000256" key="3">
    <source>
        <dbReference type="ARBA" id="ARBA00022771"/>
    </source>
</evidence>
<evidence type="ECO:0000256" key="1">
    <source>
        <dbReference type="ARBA" id="ARBA00004123"/>
    </source>
</evidence>
<keyword evidence="4" id="KW-0862">Zinc</keyword>
<feature type="domain" description="PARP-type" evidence="7">
    <location>
        <begin position="10"/>
        <end position="93"/>
    </location>
</feature>
<dbReference type="Gene3D" id="3.30.1740.10">
    <property type="entry name" value="Zinc finger, PARP-type"/>
    <property type="match status" value="2"/>
</dbReference>
<dbReference type="SMART" id="SM01335">
    <property type="entry name" value="PADR1"/>
    <property type="match status" value="1"/>
</dbReference>
<dbReference type="Gene3D" id="3.90.640.80">
    <property type="match status" value="1"/>
</dbReference>
<feature type="region of interest" description="Disordered" evidence="6">
    <location>
        <begin position="199"/>
        <end position="246"/>
    </location>
</feature>
<comment type="caution">
    <text evidence="8">The sequence shown here is derived from an EMBL/GenBank/DDBJ whole genome shotgun (WGS) entry which is preliminary data.</text>
</comment>
<evidence type="ECO:0000313" key="10">
    <source>
        <dbReference type="Proteomes" id="UP000553632"/>
    </source>
</evidence>
<dbReference type="GO" id="GO:0008270">
    <property type="term" value="F:zinc ion binding"/>
    <property type="evidence" value="ECO:0007669"/>
    <property type="project" value="UniProtKB-KW"/>
</dbReference>
<dbReference type="PANTHER" id="PTHR12083:SF9">
    <property type="entry name" value="BIFUNCTIONAL POLYNUCLEOTIDE PHOSPHATASE_KINASE"/>
    <property type="match status" value="1"/>
</dbReference>
<evidence type="ECO:0000256" key="2">
    <source>
        <dbReference type="ARBA" id="ARBA00022723"/>
    </source>
</evidence>
<dbReference type="PANTHER" id="PTHR12083">
    <property type="entry name" value="BIFUNCTIONAL POLYNUCLEOTIDE PHOSPHATASE/KINASE"/>
    <property type="match status" value="1"/>
</dbReference>
<dbReference type="InterPro" id="IPR036957">
    <property type="entry name" value="Znf_PARP_sf"/>
</dbReference>